<dbReference type="RefSeq" id="WP_184258831.1">
    <property type="nucleotide sequence ID" value="NZ_JACHIO010000020.1"/>
</dbReference>
<dbReference type="PANTHER" id="PTHR34219">
    <property type="entry name" value="IRON-REGULATED INNER MEMBRANE PROTEIN-RELATED"/>
    <property type="match status" value="1"/>
</dbReference>
<proteinExistence type="predicted"/>
<keyword evidence="1" id="KW-0472">Membrane</keyword>
<accession>A0A7W7ZTE5</accession>
<feature type="transmembrane region" description="Helical" evidence="1">
    <location>
        <begin position="145"/>
        <end position="162"/>
    </location>
</feature>
<evidence type="ECO:0000256" key="1">
    <source>
        <dbReference type="SAM" id="Phobius"/>
    </source>
</evidence>
<sequence>MSVRRLLFWAHLIVGITVGLGVAYMAATGTILAFQTQIVHFAERGIKPSVPSPGEVCAVPSAILISAQAQSGQAATAVQLFSDPGVPAQVTLQGDATLLVDGCTGKVLGPGASRLRIFFNSVRDLHRWVALSRGQHEGLRYVKDAANLGFFFLLLSGLILWFPRRWRAANLKSAFTFRRNLAGRAREWNLHNIAGFWLAVPLLIISATGSIMAYGWANGLLYQAAGTPLPTAPAERPMQHGSLSDLTLLDPLIARAKLQDARWYSLSLRMPGEKDKNVTFSIDDGKGGRPQERAQLVLSLKNAKVVRWEPFGSQPRGRQWRLYARYLHTGEFFGATGQLIALIAALAALLLVWTGFSLALRRLAAWRKRTVKVEQKVALEMV</sequence>
<feature type="transmembrane region" description="Helical" evidence="1">
    <location>
        <begin position="194"/>
        <end position="217"/>
    </location>
</feature>
<dbReference type="Proteomes" id="UP000584867">
    <property type="component" value="Unassembled WGS sequence"/>
</dbReference>
<dbReference type="Pfam" id="PF03929">
    <property type="entry name" value="PepSY_TM"/>
    <property type="match status" value="1"/>
</dbReference>
<organism evidence="2 3">
    <name type="scientific">Granulicella mallensis</name>
    <dbReference type="NCBI Taxonomy" id="940614"/>
    <lineage>
        <taxon>Bacteria</taxon>
        <taxon>Pseudomonadati</taxon>
        <taxon>Acidobacteriota</taxon>
        <taxon>Terriglobia</taxon>
        <taxon>Terriglobales</taxon>
        <taxon>Acidobacteriaceae</taxon>
        <taxon>Granulicella</taxon>
    </lineage>
</organism>
<keyword evidence="1" id="KW-0812">Transmembrane</keyword>
<dbReference type="InterPro" id="IPR005625">
    <property type="entry name" value="PepSY-ass_TM"/>
</dbReference>
<evidence type="ECO:0000313" key="2">
    <source>
        <dbReference type="EMBL" id="MBB5065812.1"/>
    </source>
</evidence>
<comment type="caution">
    <text evidence="2">The sequence shown here is derived from an EMBL/GenBank/DDBJ whole genome shotgun (WGS) entry which is preliminary data.</text>
</comment>
<dbReference type="PANTHER" id="PTHR34219:SF3">
    <property type="entry name" value="BLL7967 PROTEIN"/>
    <property type="match status" value="1"/>
</dbReference>
<keyword evidence="1" id="KW-1133">Transmembrane helix</keyword>
<dbReference type="EMBL" id="JACHIO010000020">
    <property type="protein sequence ID" value="MBB5065812.1"/>
    <property type="molecule type" value="Genomic_DNA"/>
</dbReference>
<feature type="transmembrane region" description="Helical" evidence="1">
    <location>
        <begin position="7"/>
        <end position="27"/>
    </location>
</feature>
<reference evidence="2 3" key="1">
    <citation type="submission" date="2020-08" db="EMBL/GenBank/DDBJ databases">
        <title>Genomic Encyclopedia of Type Strains, Phase IV (KMG-V): Genome sequencing to study the core and pangenomes of soil and plant-associated prokaryotes.</title>
        <authorList>
            <person name="Whitman W."/>
        </authorList>
    </citation>
    <scope>NUCLEOTIDE SEQUENCE [LARGE SCALE GENOMIC DNA]</scope>
    <source>
        <strain evidence="2 3">X5P3</strain>
    </source>
</reference>
<feature type="transmembrane region" description="Helical" evidence="1">
    <location>
        <begin position="339"/>
        <end position="360"/>
    </location>
</feature>
<gene>
    <name evidence="2" type="ORF">HDF15_004182</name>
</gene>
<evidence type="ECO:0000313" key="3">
    <source>
        <dbReference type="Proteomes" id="UP000584867"/>
    </source>
</evidence>
<protein>
    <submittedName>
        <fullName evidence="2">Putative iron-regulated membrane protein</fullName>
    </submittedName>
</protein>
<name>A0A7W7ZTE5_9BACT</name>
<dbReference type="AlphaFoldDB" id="A0A7W7ZTE5"/>